<gene>
    <name evidence="2" type="ORF">M011DRAFT_472711</name>
</gene>
<dbReference type="Proteomes" id="UP000799440">
    <property type="component" value="Unassembled WGS sequence"/>
</dbReference>
<evidence type="ECO:0000256" key="1">
    <source>
        <dbReference type="SAM" id="Phobius"/>
    </source>
</evidence>
<proteinExistence type="predicted"/>
<name>A0A6A6UXR8_9PLEO</name>
<reference evidence="2" key="1">
    <citation type="journal article" date="2020" name="Stud. Mycol.">
        <title>101 Dothideomycetes genomes: a test case for predicting lifestyles and emergence of pathogens.</title>
        <authorList>
            <person name="Haridas S."/>
            <person name="Albert R."/>
            <person name="Binder M."/>
            <person name="Bloem J."/>
            <person name="Labutti K."/>
            <person name="Salamov A."/>
            <person name="Andreopoulos B."/>
            <person name="Baker S."/>
            <person name="Barry K."/>
            <person name="Bills G."/>
            <person name="Bluhm B."/>
            <person name="Cannon C."/>
            <person name="Castanera R."/>
            <person name="Culley D."/>
            <person name="Daum C."/>
            <person name="Ezra D."/>
            <person name="Gonzalez J."/>
            <person name="Henrissat B."/>
            <person name="Kuo A."/>
            <person name="Liang C."/>
            <person name="Lipzen A."/>
            <person name="Lutzoni F."/>
            <person name="Magnuson J."/>
            <person name="Mondo S."/>
            <person name="Nolan M."/>
            <person name="Ohm R."/>
            <person name="Pangilinan J."/>
            <person name="Park H.-J."/>
            <person name="Ramirez L."/>
            <person name="Alfaro M."/>
            <person name="Sun H."/>
            <person name="Tritt A."/>
            <person name="Yoshinaga Y."/>
            <person name="Zwiers L.-H."/>
            <person name="Turgeon B."/>
            <person name="Goodwin S."/>
            <person name="Spatafora J."/>
            <person name="Crous P."/>
            <person name="Grigoriev I."/>
        </authorList>
    </citation>
    <scope>NUCLEOTIDE SEQUENCE</scope>
    <source>
        <strain evidence="2">CBS 119925</strain>
    </source>
</reference>
<protein>
    <submittedName>
        <fullName evidence="2">Uncharacterized protein</fullName>
    </submittedName>
</protein>
<keyword evidence="3" id="KW-1185">Reference proteome</keyword>
<sequence length="141" mass="14998">MSQNFTSIPLHNARSAHDFLPRENYPTALPPRQKAPFRLSTALKNRKVRFFLGTLVAIILIIGGGGLGFWLGKTAVKSVGRGDRTIDVTETVTVTERPTMGFEPPVLATEIDDEEGGATPVLPVGVVATATARVTDVGSGV</sequence>
<organism evidence="2 3">
    <name type="scientific">Sporormia fimetaria CBS 119925</name>
    <dbReference type="NCBI Taxonomy" id="1340428"/>
    <lineage>
        <taxon>Eukaryota</taxon>
        <taxon>Fungi</taxon>
        <taxon>Dikarya</taxon>
        <taxon>Ascomycota</taxon>
        <taxon>Pezizomycotina</taxon>
        <taxon>Dothideomycetes</taxon>
        <taxon>Pleosporomycetidae</taxon>
        <taxon>Pleosporales</taxon>
        <taxon>Sporormiaceae</taxon>
        <taxon>Sporormia</taxon>
    </lineage>
</organism>
<dbReference type="AlphaFoldDB" id="A0A6A6UXR8"/>
<feature type="transmembrane region" description="Helical" evidence="1">
    <location>
        <begin position="48"/>
        <end position="71"/>
    </location>
</feature>
<dbReference type="EMBL" id="MU006621">
    <property type="protein sequence ID" value="KAF2741881.1"/>
    <property type="molecule type" value="Genomic_DNA"/>
</dbReference>
<keyword evidence="1" id="KW-1133">Transmembrane helix</keyword>
<accession>A0A6A6UXR8</accession>
<evidence type="ECO:0000313" key="3">
    <source>
        <dbReference type="Proteomes" id="UP000799440"/>
    </source>
</evidence>
<keyword evidence="1" id="KW-0812">Transmembrane</keyword>
<keyword evidence="1" id="KW-0472">Membrane</keyword>
<evidence type="ECO:0000313" key="2">
    <source>
        <dbReference type="EMBL" id="KAF2741881.1"/>
    </source>
</evidence>